<proteinExistence type="predicted"/>
<dbReference type="AlphaFoldDB" id="A0A2N1N052"/>
<dbReference type="Proteomes" id="UP000233469">
    <property type="component" value="Unassembled WGS sequence"/>
</dbReference>
<accession>A0A2N1N052</accession>
<feature type="region of interest" description="Disordered" evidence="1">
    <location>
        <begin position="1"/>
        <end position="57"/>
    </location>
</feature>
<evidence type="ECO:0000313" key="3">
    <source>
        <dbReference type="Proteomes" id="UP000233469"/>
    </source>
</evidence>
<reference evidence="2 3" key="1">
    <citation type="submission" date="2016-04" db="EMBL/GenBank/DDBJ databases">
        <title>Genome analyses suggest a sexual origin of heterokaryosis in a supposedly ancient asexual fungus.</title>
        <authorList>
            <person name="Ropars J."/>
            <person name="Sedzielewska K."/>
            <person name="Noel J."/>
            <person name="Charron P."/>
            <person name="Farinelli L."/>
            <person name="Marton T."/>
            <person name="Kruger M."/>
            <person name="Pelin A."/>
            <person name="Brachmann A."/>
            <person name="Corradi N."/>
        </authorList>
    </citation>
    <scope>NUCLEOTIDE SEQUENCE [LARGE SCALE GENOMIC DNA]</scope>
    <source>
        <strain evidence="2 3">C2</strain>
    </source>
</reference>
<feature type="non-terminal residue" evidence="2">
    <location>
        <position position="1"/>
    </location>
</feature>
<organism evidence="2 3">
    <name type="scientific">Rhizophagus irregularis</name>
    <dbReference type="NCBI Taxonomy" id="588596"/>
    <lineage>
        <taxon>Eukaryota</taxon>
        <taxon>Fungi</taxon>
        <taxon>Fungi incertae sedis</taxon>
        <taxon>Mucoromycota</taxon>
        <taxon>Glomeromycotina</taxon>
        <taxon>Glomeromycetes</taxon>
        <taxon>Glomerales</taxon>
        <taxon>Glomeraceae</taxon>
        <taxon>Rhizophagus</taxon>
    </lineage>
</organism>
<name>A0A2N1N052_9GLOM</name>
<reference evidence="2 3" key="2">
    <citation type="submission" date="2017-10" db="EMBL/GenBank/DDBJ databases">
        <title>Extensive intraspecific genome diversity in a model arbuscular mycorrhizal fungus.</title>
        <authorList>
            <person name="Chen E.C.H."/>
            <person name="Morin E."/>
            <person name="Baudet D."/>
            <person name="Noel J."/>
            <person name="Ndikumana S."/>
            <person name="Charron P."/>
            <person name="St-Onge C."/>
            <person name="Giorgi J."/>
            <person name="Grigoriev I.V."/>
            <person name="Roux C."/>
            <person name="Martin F.M."/>
            <person name="Corradi N."/>
        </authorList>
    </citation>
    <scope>NUCLEOTIDE SEQUENCE [LARGE SCALE GENOMIC DNA]</scope>
    <source>
        <strain evidence="2 3">C2</strain>
    </source>
</reference>
<evidence type="ECO:0000313" key="2">
    <source>
        <dbReference type="EMBL" id="PKK67283.1"/>
    </source>
</evidence>
<sequence>DSNDGYETSDSSDTVENTTIFPDNDYTPSRPTRGFPTISSISSSVSNMFGKSQTDQQ</sequence>
<feature type="compositionally biased region" description="Polar residues" evidence="1">
    <location>
        <begin position="47"/>
        <end position="57"/>
    </location>
</feature>
<dbReference type="EMBL" id="LLXL01000981">
    <property type="protein sequence ID" value="PKK67283.1"/>
    <property type="molecule type" value="Genomic_DNA"/>
</dbReference>
<evidence type="ECO:0000256" key="1">
    <source>
        <dbReference type="SAM" id="MobiDB-lite"/>
    </source>
</evidence>
<gene>
    <name evidence="2" type="ORF">RhiirC2_752002</name>
</gene>
<comment type="caution">
    <text evidence="2">The sequence shown here is derived from an EMBL/GenBank/DDBJ whole genome shotgun (WGS) entry which is preliminary data.</text>
</comment>
<feature type="compositionally biased region" description="Polar residues" evidence="1">
    <location>
        <begin position="1"/>
        <end position="30"/>
    </location>
</feature>
<protein>
    <submittedName>
        <fullName evidence="2">Uncharacterized protein</fullName>
    </submittedName>
</protein>